<protein>
    <submittedName>
        <fullName evidence="1">Uncharacterized protein</fullName>
    </submittedName>
</protein>
<dbReference type="OrthoDB" id="532298at2"/>
<gene>
    <name evidence="1" type="ORF">WN50_30470</name>
</gene>
<organism evidence="1 2">
    <name type="scientific">Limnoraphis robusta CS-951</name>
    <dbReference type="NCBI Taxonomy" id="1637645"/>
    <lineage>
        <taxon>Bacteria</taxon>
        <taxon>Bacillati</taxon>
        <taxon>Cyanobacteriota</taxon>
        <taxon>Cyanophyceae</taxon>
        <taxon>Oscillatoriophycideae</taxon>
        <taxon>Oscillatoriales</taxon>
        <taxon>Sirenicapillariaceae</taxon>
        <taxon>Limnoraphis</taxon>
    </lineage>
</organism>
<dbReference type="RefSeq" id="WP_046282378.1">
    <property type="nucleotide sequence ID" value="NZ_LATL02000023.1"/>
</dbReference>
<sequence length="93" mass="10318">MENSLFDQTFRDSTGNIVIAQPPNLPLIVGITATVLTFVFPSGNLHTGLDAIAFGSWFTWAWLELFEGVNYFRRALGLIALLGIIALRFPNTF</sequence>
<dbReference type="Proteomes" id="UP000033607">
    <property type="component" value="Unassembled WGS sequence"/>
</dbReference>
<dbReference type="EMBL" id="LATL02000023">
    <property type="protein sequence ID" value="KKD34512.1"/>
    <property type="molecule type" value="Genomic_DNA"/>
</dbReference>
<dbReference type="PATRIC" id="fig|1637645.4.peg.422"/>
<dbReference type="AlphaFoldDB" id="A0A0F5Y776"/>
<comment type="caution">
    <text evidence="1">The sequence shown here is derived from an EMBL/GenBank/DDBJ whole genome shotgun (WGS) entry which is preliminary data.</text>
</comment>
<accession>A0A0F5Y776</accession>
<reference evidence="1 2" key="1">
    <citation type="submission" date="2015-06" db="EMBL/GenBank/DDBJ databases">
        <title>Draft genome assembly of filamentous brackish cyanobacterium Limnoraphis robusta strain CS-951.</title>
        <authorList>
            <person name="Willis A."/>
            <person name="Parks M."/>
            <person name="Burford M.A."/>
        </authorList>
    </citation>
    <scope>NUCLEOTIDE SEQUENCE [LARGE SCALE GENOMIC DNA]</scope>
    <source>
        <strain evidence="1 2">CS-951</strain>
    </source>
</reference>
<name>A0A0F5Y776_9CYAN</name>
<evidence type="ECO:0000313" key="1">
    <source>
        <dbReference type="EMBL" id="KKD34512.1"/>
    </source>
</evidence>
<evidence type="ECO:0000313" key="2">
    <source>
        <dbReference type="Proteomes" id="UP000033607"/>
    </source>
</evidence>
<proteinExistence type="predicted"/>